<evidence type="ECO:0000313" key="9">
    <source>
        <dbReference type="EMBL" id="RGD66941.1"/>
    </source>
</evidence>
<protein>
    <submittedName>
        <fullName evidence="9">MFS transporter</fullName>
    </submittedName>
</protein>
<feature type="transmembrane region" description="Helical" evidence="7">
    <location>
        <begin position="288"/>
        <end position="310"/>
    </location>
</feature>
<keyword evidence="3" id="KW-1003">Cell membrane</keyword>
<feature type="transmembrane region" description="Helical" evidence="7">
    <location>
        <begin position="160"/>
        <end position="179"/>
    </location>
</feature>
<feature type="transmembrane region" description="Helical" evidence="7">
    <location>
        <begin position="322"/>
        <end position="346"/>
    </location>
</feature>
<sequence>MKNRKIAGAILLIAFTFGFNITGIAPILGVLNIRYAAHGTSGVQLLQTIPYALLMVGSLMIGWLTLHFSKKKLALAGLAIVGICGTAPFFTDSYMVLLASRILIGFGFGIISPINTAIVAEFFEPAERAKYLGLHVVGMGLGSMTGNLLGGALAGLGFRWFYLAYLAAFLAMAGVALLLPESPASERESGGHRKLNSGVWLVSAASFVHTLLITVYSTNVGIYVLEQIADNTAVTGVVTAVNAAFALIVGMLFPFISKRFGKHTLPVSILAAAAGYAAILFIPGMAGVYIGSACCGASLSCFMAQCSYLISVSTEPEAVAKASGIFSVIGGIGGLVSPVLLGSVAGKAFGGNTSAGQFLLGGIGMMILGVLTWILVLRKFPVSVKNNSAVIGAD</sequence>
<evidence type="ECO:0000259" key="8">
    <source>
        <dbReference type="PROSITE" id="PS50850"/>
    </source>
</evidence>
<organism evidence="9 10">
    <name type="scientific">Hungatella hathewayi</name>
    <dbReference type="NCBI Taxonomy" id="154046"/>
    <lineage>
        <taxon>Bacteria</taxon>
        <taxon>Bacillati</taxon>
        <taxon>Bacillota</taxon>
        <taxon>Clostridia</taxon>
        <taxon>Lachnospirales</taxon>
        <taxon>Lachnospiraceae</taxon>
        <taxon>Hungatella</taxon>
    </lineage>
</organism>
<dbReference type="PANTHER" id="PTHR43124:SF3">
    <property type="entry name" value="CHLORAMPHENICOL EFFLUX PUMP RV0191"/>
    <property type="match status" value="1"/>
</dbReference>
<dbReference type="PANTHER" id="PTHR43124">
    <property type="entry name" value="PURINE EFFLUX PUMP PBUE"/>
    <property type="match status" value="1"/>
</dbReference>
<dbReference type="GO" id="GO:0005886">
    <property type="term" value="C:plasma membrane"/>
    <property type="evidence" value="ECO:0007669"/>
    <property type="project" value="UniProtKB-SubCell"/>
</dbReference>
<dbReference type="InterPro" id="IPR050189">
    <property type="entry name" value="MFS_Efflux_Transporters"/>
</dbReference>
<feature type="transmembrane region" description="Helical" evidence="7">
    <location>
        <begin position="237"/>
        <end position="256"/>
    </location>
</feature>
<keyword evidence="4 7" id="KW-0812">Transmembrane</keyword>
<feature type="transmembrane region" description="Helical" evidence="7">
    <location>
        <begin position="102"/>
        <end position="120"/>
    </location>
</feature>
<keyword evidence="5 7" id="KW-1133">Transmembrane helix</keyword>
<dbReference type="InterPro" id="IPR020846">
    <property type="entry name" value="MFS_dom"/>
</dbReference>
<proteinExistence type="predicted"/>
<evidence type="ECO:0000256" key="6">
    <source>
        <dbReference type="ARBA" id="ARBA00023136"/>
    </source>
</evidence>
<feature type="transmembrane region" description="Helical" evidence="7">
    <location>
        <begin position="73"/>
        <end position="90"/>
    </location>
</feature>
<gene>
    <name evidence="9" type="ORF">DWX31_30105</name>
</gene>
<feature type="transmembrane region" description="Helical" evidence="7">
    <location>
        <begin position="132"/>
        <end position="154"/>
    </location>
</feature>
<dbReference type="AlphaFoldDB" id="A0A3E3DCE6"/>
<feature type="transmembrane region" description="Helical" evidence="7">
    <location>
        <begin position="358"/>
        <end position="377"/>
    </location>
</feature>
<dbReference type="SUPFAM" id="SSF103473">
    <property type="entry name" value="MFS general substrate transporter"/>
    <property type="match status" value="1"/>
</dbReference>
<reference evidence="9 10" key="1">
    <citation type="submission" date="2018-08" db="EMBL/GenBank/DDBJ databases">
        <title>A genome reference for cultivated species of the human gut microbiota.</title>
        <authorList>
            <person name="Zou Y."/>
            <person name="Xue W."/>
            <person name="Luo G."/>
        </authorList>
    </citation>
    <scope>NUCLEOTIDE SEQUENCE [LARGE SCALE GENOMIC DNA]</scope>
    <source>
        <strain evidence="9 10">AF19-13AC</strain>
    </source>
</reference>
<feature type="transmembrane region" description="Helical" evidence="7">
    <location>
        <begin position="263"/>
        <end position="282"/>
    </location>
</feature>
<evidence type="ECO:0000313" key="10">
    <source>
        <dbReference type="Proteomes" id="UP000261023"/>
    </source>
</evidence>
<dbReference type="OrthoDB" id="2963740at2"/>
<dbReference type="Gene3D" id="1.20.1250.20">
    <property type="entry name" value="MFS general substrate transporter like domains"/>
    <property type="match status" value="1"/>
</dbReference>
<evidence type="ECO:0000256" key="5">
    <source>
        <dbReference type="ARBA" id="ARBA00022989"/>
    </source>
</evidence>
<dbReference type="InterPro" id="IPR005829">
    <property type="entry name" value="Sugar_transporter_CS"/>
</dbReference>
<evidence type="ECO:0000256" key="7">
    <source>
        <dbReference type="SAM" id="Phobius"/>
    </source>
</evidence>
<dbReference type="InterPro" id="IPR036259">
    <property type="entry name" value="MFS_trans_sf"/>
</dbReference>
<evidence type="ECO:0000256" key="1">
    <source>
        <dbReference type="ARBA" id="ARBA00004651"/>
    </source>
</evidence>
<evidence type="ECO:0000256" key="2">
    <source>
        <dbReference type="ARBA" id="ARBA00022448"/>
    </source>
</evidence>
<comment type="caution">
    <text evidence="9">The sequence shown here is derived from an EMBL/GenBank/DDBJ whole genome shotgun (WGS) entry which is preliminary data.</text>
</comment>
<dbReference type="PROSITE" id="PS50850">
    <property type="entry name" value="MFS"/>
    <property type="match status" value="1"/>
</dbReference>
<comment type="subcellular location">
    <subcellularLocation>
        <location evidence="1">Cell membrane</location>
        <topology evidence="1">Multi-pass membrane protein</topology>
    </subcellularLocation>
</comment>
<evidence type="ECO:0000256" key="4">
    <source>
        <dbReference type="ARBA" id="ARBA00022692"/>
    </source>
</evidence>
<dbReference type="RefSeq" id="WP_029466149.1">
    <property type="nucleotide sequence ID" value="NZ_QTJW01000032.1"/>
</dbReference>
<evidence type="ECO:0000256" key="3">
    <source>
        <dbReference type="ARBA" id="ARBA00022475"/>
    </source>
</evidence>
<dbReference type="GO" id="GO:0022857">
    <property type="term" value="F:transmembrane transporter activity"/>
    <property type="evidence" value="ECO:0007669"/>
    <property type="project" value="InterPro"/>
</dbReference>
<dbReference type="Pfam" id="PF07690">
    <property type="entry name" value="MFS_1"/>
    <property type="match status" value="1"/>
</dbReference>
<dbReference type="EMBL" id="QTJW01000032">
    <property type="protein sequence ID" value="RGD66941.1"/>
    <property type="molecule type" value="Genomic_DNA"/>
</dbReference>
<name>A0A3E3DCE6_9FIRM</name>
<feature type="domain" description="Major facilitator superfamily (MFS) profile" evidence="8">
    <location>
        <begin position="6"/>
        <end position="380"/>
    </location>
</feature>
<feature type="transmembrane region" description="Helical" evidence="7">
    <location>
        <begin position="199"/>
        <end position="225"/>
    </location>
</feature>
<dbReference type="Proteomes" id="UP000261023">
    <property type="component" value="Unassembled WGS sequence"/>
</dbReference>
<dbReference type="PROSITE" id="PS00217">
    <property type="entry name" value="SUGAR_TRANSPORT_2"/>
    <property type="match status" value="1"/>
</dbReference>
<feature type="transmembrane region" description="Helical" evidence="7">
    <location>
        <begin position="45"/>
        <end position="66"/>
    </location>
</feature>
<dbReference type="InterPro" id="IPR011701">
    <property type="entry name" value="MFS"/>
</dbReference>
<accession>A0A3E3DCE6</accession>
<keyword evidence="6 7" id="KW-0472">Membrane</keyword>
<keyword evidence="2" id="KW-0813">Transport</keyword>